<dbReference type="EMBL" id="AMRV01000002">
    <property type="protein sequence ID" value="EMD83719.1"/>
    <property type="molecule type" value="Genomic_DNA"/>
</dbReference>
<organism evidence="1 2">
    <name type="scientific">Pacificimonas flava</name>
    <dbReference type="NCBI Taxonomy" id="1234595"/>
    <lineage>
        <taxon>Bacteria</taxon>
        <taxon>Pseudomonadati</taxon>
        <taxon>Pseudomonadota</taxon>
        <taxon>Alphaproteobacteria</taxon>
        <taxon>Sphingomonadales</taxon>
        <taxon>Sphingosinicellaceae</taxon>
        <taxon>Pacificimonas</taxon>
    </lineage>
</organism>
<sequence>MIARPHLQGARISKAHAMTFNMSISETRKIGFRNIGACAIETMKGY</sequence>
<dbReference type="AlphaFoldDB" id="M2TAU3"/>
<comment type="caution">
    <text evidence="1">The sequence shown here is derived from an EMBL/GenBank/DDBJ whole genome shotgun (WGS) entry which is preliminary data.</text>
</comment>
<evidence type="ECO:0000313" key="2">
    <source>
        <dbReference type="Proteomes" id="UP000011717"/>
    </source>
</evidence>
<gene>
    <name evidence="1" type="ORF">C725_0691</name>
</gene>
<evidence type="ECO:0000313" key="1">
    <source>
        <dbReference type="EMBL" id="EMD83719.1"/>
    </source>
</evidence>
<reference evidence="1 2" key="1">
    <citation type="journal article" date="2013" name="Genome Announc.">
        <title>Draft Genome Sequence of Strain JLT2015T, Belonging to the Family Sphingomonadaceae of the Alphaproteobacteria.</title>
        <authorList>
            <person name="Tang K."/>
            <person name="Liu K."/>
            <person name="Li S."/>
            <person name="Jiao N."/>
        </authorList>
    </citation>
    <scope>NUCLEOTIDE SEQUENCE [LARGE SCALE GENOMIC DNA]</scope>
    <source>
        <strain evidence="1 2">JLT2015</strain>
    </source>
</reference>
<name>M2TAU3_9SPHN</name>
<protein>
    <submittedName>
        <fullName evidence="1">Uncharacterized protein</fullName>
    </submittedName>
</protein>
<proteinExistence type="predicted"/>
<dbReference type="Proteomes" id="UP000011717">
    <property type="component" value="Unassembled WGS sequence"/>
</dbReference>
<keyword evidence="2" id="KW-1185">Reference proteome</keyword>
<accession>M2TAU3</accession>